<dbReference type="PANTHER" id="PTHR30614:SF0">
    <property type="entry name" value="L-CYSTINE TRANSPORT SYSTEM PERMEASE PROTEIN TCYL"/>
    <property type="match status" value="1"/>
</dbReference>
<gene>
    <name evidence="10" type="ORF">SAMN02745116_02146</name>
</gene>
<dbReference type="InterPro" id="IPR043429">
    <property type="entry name" value="ArtM/GltK/GlnP/TcyL/YhdX-like"/>
</dbReference>
<dbReference type="InterPro" id="IPR000515">
    <property type="entry name" value="MetI-like"/>
</dbReference>
<keyword evidence="5" id="KW-0029">Amino-acid transport</keyword>
<evidence type="ECO:0000256" key="3">
    <source>
        <dbReference type="ARBA" id="ARBA00022475"/>
    </source>
</evidence>
<dbReference type="PROSITE" id="PS50928">
    <property type="entry name" value="ABC_TM1"/>
    <property type="match status" value="1"/>
</dbReference>
<evidence type="ECO:0000313" key="10">
    <source>
        <dbReference type="EMBL" id="SKA01445.1"/>
    </source>
</evidence>
<dbReference type="CDD" id="cd06261">
    <property type="entry name" value="TM_PBP2"/>
    <property type="match status" value="1"/>
</dbReference>
<dbReference type="InterPro" id="IPR010065">
    <property type="entry name" value="AA_ABC_transptr_permease_3TM"/>
</dbReference>
<name>A0A1T4QCL9_9ENTE</name>
<feature type="transmembrane region" description="Helical" evidence="8">
    <location>
        <begin position="54"/>
        <end position="77"/>
    </location>
</feature>
<evidence type="ECO:0000259" key="9">
    <source>
        <dbReference type="PROSITE" id="PS50928"/>
    </source>
</evidence>
<dbReference type="InterPro" id="IPR035906">
    <property type="entry name" value="MetI-like_sf"/>
</dbReference>
<dbReference type="OrthoDB" id="9805999at2"/>
<dbReference type="SUPFAM" id="SSF161098">
    <property type="entry name" value="MetI-like"/>
    <property type="match status" value="1"/>
</dbReference>
<dbReference type="AlphaFoldDB" id="A0A1T4QCL9"/>
<dbReference type="NCBIfam" id="TIGR01726">
    <property type="entry name" value="HEQRo_perm_3TM"/>
    <property type="match status" value="1"/>
</dbReference>
<keyword evidence="6 8" id="KW-1133">Transmembrane helix</keyword>
<evidence type="ECO:0000256" key="5">
    <source>
        <dbReference type="ARBA" id="ARBA00022970"/>
    </source>
</evidence>
<keyword evidence="2 8" id="KW-0813">Transport</keyword>
<evidence type="ECO:0000313" key="11">
    <source>
        <dbReference type="Proteomes" id="UP000190328"/>
    </source>
</evidence>
<dbReference type="Proteomes" id="UP000190328">
    <property type="component" value="Unassembled WGS sequence"/>
</dbReference>
<evidence type="ECO:0000256" key="7">
    <source>
        <dbReference type="ARBA" id="ARBA00023136"/>
    </source>
</evidence>
<feature type="transmembrane region" description="Helical" evidence="8">
    <location>
        <begin position="160"/>
        <end position="186"/>
    </location>
</feature>
<proteinExistence type="inferred from homology"/>
<evidence type="ECO:0000256" key="2">
    <source>
        <dbReference type="ARBA" id="ARBA00022448"/>
    </source>
</evidence>
<evidence type="ECO:0000256" key="1">
    <source>
        <dbReference type="ARBA" id="ARBA00004651"/>
    </source>
</evidence>
<comment type="similarity">
    <text evidence="8">Belongs to the binding-protein-dependent transport system permease family.</text>
</comment>
<keyword evidence="3" id="KW-1003">Cell membrane</keyword>
<evidence type="ECO:0000256" key="6">
    <source>
        <dbReference type="ARBA" id="ARBA00022989"/>
    </source>
</evidence>
<dbReference type="GO" id="GO:0006865">
    <property type="term" value="P:amino acid transport"/>
    <property type="evidence" value="ECO:0007669"/>
    <property type="project" value="UniProtKB-KW"/>
</dbReference>
<feature type="transmembrane region" description="Helical" evidence="8">
    <location>
        <begin position="97"/>
        <end position="115"/>
    </location>
</feature>
<evidence type="ECO:0000256" key="4">
    <source>
        <dbReference type="ARBA" id="ARBA00022692"/>
    </source>
</evidence>
<reference evidence="10 11" key="1">
    <citation type="submission" date="2017-02" db="EMBL/GenBank/DDBJ databases">
        <authorList>
            <person name="Peterson S.W."/>
        </authorList>
    </citation>
    <scope>NUCLEOTIDE SEQUENCE [LARGE SCALE GENOMIC DNA]</scope>
    <source>
        <strain evidence="10 11">ATCC BAA-1030</strain>
    </source>
</reference>
<organism evidence="10 11">
    <name type="scientific">Pilibacter termitis</name>
    <dbReference type="NCBI Taxonomy" id="263852"/>
    <lineage>
        <taxon>Bacteria</taxon>
        <taxon>Bacillati</taxon>
        <taxon>Bacillota</taxon>
        <taxon>Bacilli</taxon>
        <taxon>Lactobacillales</taxon>
        <taxon>Enterococcaceae</taxon>
        <taxon>Pilibacter</taxon>
    </lineage>
</organism>
<dbReference type="STRING" id="263852.SAMN02745116_02146"/>
<feature type="transmembrane region" description="Helical" evidence="8">
    <location>
        <begin position="29"/>
        <end position="47"/>
    </location>
</feature>
<protein>
    <submittedName>
        <fullName evidence="10">Polar amino acid transport system permease protein</fullName>
    </submittedName>
</protein>
<comment type="subcellular location">
    <subcellularLocation>
        <location evidence="1 8">Cell membrane</location>
        <topology evidence="1 8">Multi-pass membrane protein</topology>
    </subcellularLocation>
</comment>
<accession>A0A1T4QCL9</accession>
<keyword evidence="7 8" id="KW-0472">Membrane</keyword>
<dbReference type="EMBL" id="FUXI01000028">
    <property type="protein sequence ID" value="SKA01445.1"/>
    <property type="molecule type" value="Genomic_DNA"/>
</dbReference>
<dbReference type="GO" id="GO:0022857">
    <property type="term" value="F:transmembrane transporter activity"/>
    <property type="evidence" value="ECO:0007669"/>
    <property type="project" value="InterPro"/>
</dbReference>
<dbReference type="Pfam" id="PF00528">
    <property type="entry name" value="BPD_transp_1"/>
    <property type="match status" value="1"/>
</dbReference>
<sequence length="253" mass="28297">MNKGKIFDIDAVWQAIPKLFKMIPTTVEITLVSMIIGLVLGLLFAVIKMKKIPVLYQMLLVFVSFIRGTPIIVQLYITYTGIPLFLKYLNATYDTNWNVNSVPAMLFVLVTYSFNEAAYQSETIRSALQSVDKGQIEAAESLGMTYPQVFRRIILPEASVVATLPLANALMGLLKGTSVAFVAGVVEMTAQVKIIAGSNFRYFETYLAVAILYWAMNILIEFLVYLLENKLEIKDPRGRGTGLFGRKEVRSDV</sequence>
<keyword evidence="11" id="KW-1185">Reference proteome</keyword>
<feature type="transmembrane region" description="Helical" evidence="8">
    <location>
        <begin position="206"/>
        <end position="227"/>
    </location>
</feature>
<feature type="domain" description="ABC transmembrane type-1" evidence="9">
    <location>
        <begin position="23"/>
        <end position="224"/>
    </location>
</feature>
<dbReference type="RefSeq" id="WP_144399575.1">
    <property type="nucleotide sequence ID" value="NZ_FUXI01000028.1"/>
</dbReference>
<evidence type="ECO:0000256" key="8">
    <source>
        <dbReference type="RuleBase" id="RU363032"/>
    </source>
</evidence>
<dbReference type="PANTHER" id="PTHR30614">
    <property type="entry name" value="MEMBRANE COMPONENT OF AMINO ACID ABC TRANSPORTER"/>
    <property type="match status" value="1"/>
</dbReference>
<keyword evidence="4 8" id="KW-0812">Transmembrane</keyword>
<dbReference type="Gene3D" id="1.10.3720.10">
    <property type="entry name" value="MetI-like"/>
    <property type="match status" value="1"/>
</dbReference>
<dbReference type="GO" id="GO:0043190">
    <property type="term" value="C:ATP-binding cassette (ABC) transporter complex"/>
    <property type="evidence" value="ECO:0007669"/>
    <property type="project" value="InterPro"/>
</dbReference>